<evidence type="ECO:0000313" key="1">
    <source>
        <dbReference type="EMBL" id="QJE94221.1"/>
    </source>
</evidence>
<sequence length="735" mass="79291">MKAFRSWWPVLPATAIILGSCQKKEEPTAPAAPGEVATTPAKVEAAPAPAVKALTPGERAAMLGIVGQLSKETESVMALYDGKEIVSRLKGLKTWAFIREVSKEVDGTDPEEEIAANAEEAGKFLGQEIFIATGKGTVPQVENLTKVGRRMNYYQMKAMTHSFNEAAKSGDLSTAGEPDEAYLMEMAKELGKDMPLIDSLALPPMLIGIKAADAETLGKAQEQLGSSIEMMFGMLGEGAKPVDFTKGGVAFKGYKLEGSFVAEQLEQARADIEQMLEPGDVDHLIGAIKKKNVVVAHGSKDDYLMLYTGDSEEGCPLAESVDESLAANEAISYVDAYKDKKLVGFLYGDKGIAKSMLTGSLKDMAQGIRDGLAGTDVYGETRELAALLDMVGEKEDAVVALAKPDTIGGLIVLEDGVKFELFGGNDYGAIDHAADHKLANLGSKDGVLVFSNWVSNKEYSKRAGEYGEVLVETAYALAEKVAGLNIENEDFAQFKQGFGLFNEKFRADALGAWEALSTAESGLGTEAAFVVDLNGTVPQFPGIPQEVADSGKFFRATMVSPVTDRAKLGESWTKLEGSLRNIFKTVSEMTGEEIPMQKPMTSEKNDIASYFFALPFTNDDFIPSVTVSDKWFAASTSKLQALDLVTSADSAAGDRKGAWVEFDFDTLRKFTAEWVTLLEKHGEAMVGGPEKFEEFKAQLPRIQKGLAAIEEFDSVSASERVEGGKLRSTLHFKVR</sequence>
<name>A0A858RC54_9BACT</name>
<proteinExistence type="predicted"/>
<gene>
    <name evidence="1" type="ORF">HHL09_02965</name>
</gene>
<accession>A0A858RC54</accession>
<protein>
    <submittedName>
        <fullName evidence="1">Uncharacterized protein</fullName>
    </submittedName>
</protein>
<dbReference type="PROSITE" id="PS51257">
    <property type="entry name" value="PROKAR_LIPOPROTEIN"/>
    <property type="match status" value="1"/>
</dbReference>
<reference evidence="1 2" key="1">
    <citation type="submission" date="2020-04" db="EMBL/GenBank/DDBJ databases">
        <title>Luteolibacter sp. G-1-1-1 isolated from soil.</title>
        <authorList>
            <person name="Dahal R.H."/>
        </authorList>
    </citation>
    <scope>NUCLEOTIDE SEQUENCE [LARGE SCALE GENOMIC DNA]</scope>
    <source>
        <strain evidence="1 2">G-1-1-1</strain>
    </source>
</reference>
<dbReference type="AlphaFoldDB" id="A0A858RC54"/>
<dbReference type="RefSeq" id="WP_169452442.1">
    <property type="nucleotide sequence ID" value="NZ_CP051774.1"/>
</dbReference>
<organism evidence="1 2">
    <name type="scientific">Luteolibacter luteus</name>
    <dbReference type="NCBI Taxonomy" id="2728835"/>
    <lineage>
        <taxon>Bacteria</taxon>
        <taxon>Pseudomonadati</taxon>
        <taxon>Verrucomicrobiota</taxon>
        <taxon>Verrucomicrobiia</taxon>
        <taxon>Verrucomicrobiales</taxon>
        <taxon>Verrucomicrobiaceae</taxon>
        <taxon>Luteolibacter</taxon>
    </lineage>
</organism>
<keyword evidence="2" id="KW-1185">Reference proteome</keyword>
<evidence type="ECO:0000313" key="2">
    <source>
        <dbReference type="Proteomes" id="UP000501812"/>
    </source>
</evidence>
<dbReference type="EMBL" id="CP051774">
    <property type="protein sequence ID" value="QJE94221.1"/>
    <property type="molecule type" value="Genomic_DNA"/>
</dbReference>
<dbReference type="KEGG" id="luo:HHL09_02965"/>
<dbReference type="Proteomes" id="UP000501812">
    <property type="component" value="Chromosome"/>
</dbReference>